<feature type="compositionally biased region" description="Basic and acidic residues" evidence="1">
    <location>
        <begin position="43"/>
        <end position="52"/>
    </location>
</feature>
<evidence type="ECO:0000256" key="1">
    <source>
        <dbReference type="SAM" id="MobiDB-lite"/>
    </source>
</evidence>
<dbReference type="OrthoDB" id="2500073at2759"/>
<feature type="compositionally biased region" description="Polar residues" evidence="1">
    <location>
        <begin position="230"/>
        <end position="247"/>
    </location>
</feature>
<proteinExistence type="predicted"/>
<feature type="compositionally biased region" description="Basic and acidic residues" evidence="1">
    <location>
        <begin position="248"/>
        <end position="257"/>
    </location>
</feature>
<dbReference type="Proteomes" id="UP000308730">
    <property type="component" value="Unassembled WGS sequence"/>
</dbReference>
<name>A0A4V3XIN6_9APHY</name>
<gene>
    <name evidence="2" type="ORF">EUX98_g4283</name>
</gene>
<reference evidence="2 3" key="1">
    <citation type="submission" date="2019-02" db="EMBL/GenBank/DDBJ databases">
        <title>Genome sequencing of the rare red list fungi Antrodiella citrinella (Flaviporus citrinellus).</title>
        <authorList>
            <person name="Buettner E."/>
            <person name="Kellner H."/>
        </authorList>
    </citation>
    <scope>NUCLEOTIDE SEQUENCE [LARGE SCALE GENOMIC DNA]</scope>
    <source>
        <strain evidence="2 3">DSM 108506</strain>
    </source>
</reference>
<organism evidence="2 3">
    <name type="scientific">Antrodiella citrinella</name>
    <dbReference type="NCBI Taxonomy" id="2447956"/>
    <lineage>
        <taxon>Eukaryota</taxon>
        <taxon>Fungi</taxon>
        <taxon>Dikarya</taxon>
        <taxon>Basidiomycota</taxon>
        <taxon>Agaricomycotina</taxon>
        <taxon>Agaricomycetes</taxon>
        <taxon>Polyporales</taxon>
        <taxon>Steccherinaceae</taxon>
        <taxon>Antrodiella</taxon>
    </lineage>
</organism>
<feature type="compositionally biased region" description="Basic and acidic residues" evidence="1">
    <location>
        <begin position="165"/>
        <end position="201"/>
    </location>
</feature>
<keyword evidence="3" id="KW-1185">Reference proteome</keyword>
<accession>A0A4V3XIN6</accession>
<evidence type="ECO:0000313" key="3">
    <source>
        <dbReference type="Proteomes" id="UP000308730"/>
    </source>
</evidence>
<feature type="region of interest" description="Disordered" evidence="1">
    <location>
        <begin position="1"/>
        <end position="285"/>
    </location>
</feature>
<feature type="compositionally biased region" description="Low complexity" evidence="1">
    <location>
        <begin position="19"/>
        <end position="29"/>
    </location>
</feature>
<protein>
    <submittedName>
        <fullName evidence="2">Uncharacterized protein</fullName>
    </submittedName>
</protein>
<evidence type="ECO:0000313" key="2">
    <source>
        <dbReference type="EMBL" id="THH29903.1"/>
    </source>
</evidence>
<feature type="compositionally biased region" description="Low complexity" evidence="1">
    <location>
        <begin position="93"/>
        <end position="133"/>
    </location>
</feature>
<comment type="caution">
    <text evidence="2">The sequence shown here is derived from an EMBL/GenBank/DDBJ whole genome shotgun (WGS) entry which is preliminary data.</text>
</comment>
<feature type="compositionally biased region" description="Basic and acidic residues" evidence="1">
    <location>
        <begin position="214"/>
        <end position="225"/>
    </location>
</feature>
<feature type="compositionally biased region" description="Basic and acidic residues" evidence="1">
    <location>
        <begin position="270"/>
        <end position="285"/>
    </location>
</feature>
<dbReference type="AlphaFoldDB" id="A0A4V3XIN6"/>
<feature type="compositionally biased region" description="Basic and acidic residues" evidence="1">
    <location>
        <begin position="7"/>
        <end position="18"/>
    </location>
</feature>
<feature type="compositionally biased region" description="Gly residues" evidence="1">
    <location>
        <begin position="148"/>
        <end position="160"/>
    </location>
</feature>
<sequence>MSSIINKVKEKTSSRKSDSASAQSQQQPQRNEEPTYSIQPHPAKSEDPRDLEPSQLGGGLNSNPEYGALHARDPHVPSKDVLNNINEAPAYTSMSQSQTQSQSNPQQPPAQARADSQSNASASQNGGASTTSTEPDDGYPPQLHAGKVGLGPEYGKGASGGDKLTGWKEEIAGKILHNPEKVQHGKDMRTGELKKREKEDEQNPFEPGSGPATDKGDAEKPDESKPPAVNSASRTDSNVAQAGTPQTGHEENTEKEQAATTAPEGSDEAEVQRKGEATHGDKQIG</sequence>
<dbReference type="EMBL" id="SGPM01000102">
    <property type="protein sequence ID" value="THH29903.1"/>
    <property type="molecule type" value="Genomic_DNA"/>
</dbReference>